<feature type="binding site" evidence="7">
    <location>
        <position position="69"/>
    </location>
    <ligand>
        <name>Zn(2+)</name>
        <dbReference type="ChEBI" id="CHEBI:29105"/>
        <label>1</label>
    </ligand>
</feature>
<dbReference type="eggNOG" id="COG0648">
    <property type="taxonomic scope" value="Bacteria"/>
</dbReference>
<dbReference type="RefSeq" id="WP_013933070.1">
    <property type="nucleotide sequence ID" value="NC_015707.1"/>
</dbReference>
<dbReference type="EC" id="3.1.21.2" evidence="7"/>
<dbReference type="PANTHER" id="PTHR21445">
    <property type="entry name" value="ENDONUCLEASE IV ENDODEOXYRIBONUCLEASE IV"/>
    <property type="match status" value="1"/>
</dbReference>
<dbReference type="InterPro" id="IPR036237">
    <property type="entry name" value="Xyl_isomerase-like_sf"/>
</dbReference>
<feature type="domain" description="Xylose isomerase-like TIM barrel" evidence="8">
    <location>
        <begin position="20"/>
        <end position="277"/>
    </location>
</feature>
<feature type="binding site" evidence="7">
    <location>
        <position position="109"/>
    </location>
    <ligand>
        <name>Zn(2+)</name>
        <dbReference type="ChEBI" id="CHEBI:29105"/>
        <label>1</label>
    </ligand>
</feature>
<feature type="binding site" evidence="7">
    <location>
        <position position="215"/>
    </location>
    <ligand>
        <name>Zn(2+)</name>
        <dbReference type="ChEBI" id="CHEBI:29105"/>
        <label>2</label>
    </ligand>
</feature>
<gene>
    <name evidence="7" type="primary">nfo</name>
    <name evidence="9" type="ORF">Theth_1820</name>
</gene>
<reference evidence="9 10" key="1">
    <citation type="submission" date="2010-11" db="EMBL/GenBank/DDBJ databases">
        <title>The complete genome of Thermotoga thermarum DSM 5069.</title>
        <authorList>
            <consortium name="US DOE Joint Genome Institute (JGI-PGF)"/>
            <person name="Lucas S."/>
            <person name="Copeland A."/>
            <person name="Lapidus A."/>
            <person name="Bruce D."/>
            <person name="Goodwin L."/>
            <person name="Pitluck S."/>
            <person name="Kyrpides N."/>
            <person name="Mavromatis K."/>
            <person name="Ivanova N."/>
            <person name="Zeytun A."/>
            <person name="Brettin T."/>
            <person name="Detter J.C."/>
            <person name="Tapia R."/>
            <person name="Han C."/>
            <person name="Land M."/>
            <person name="Hauser L."/>
            <person name="Markowitz V."/>
            <person name="Cheng J.-F."/>
            <person name="Hugenholtz P."/>
            <person name="Woyke T."/>
            <person name="Wu D."/>
            <person name="Spring S."/>
            <person name="Schroeder M."/>
            <person name="Brambilla E."/>
            <person name="Klenk H.-P."/>
            <person name="Eisen J.A."/>
        </authorList>
    </citation>
    <scope>NUCLEOTIDE SEQUENCE [LARGE SCALE GENOMIC DNA]</scope>
    <source>
        <strain evidence="9 10">DSM 5069</strain>
    </source>
</reference>
<dbReference type="HAMAP" id="MF_00152">
    <property type="entry name" value="Nfo"/>
    <property type="match status" value="1"/>
</dbReference>
<dbReference type="SMART" id="SM00518">
    <property type="entry name" value="AP2Ec"/>
    <property type="match status" value="1"/>
</dbReference>
<feature type="binding site" evidence="7">
    <location>
        <position position="144"/>
    </location>
    <ligand>
        <name>Zn(2+)</name>
        <dbReference type="ChEBI" id="CHEBI:29105"/>
        <label>1</label>
    </ligand>
</feature>
<dbReference type="GO" id="GO:0006284">
    <property type="term" value="P:base-excision repair"/>
    <property type="evidence" value="ECO:0007669"/>
    <property type="project" value="TreeGrafter"/>
</dbReference>
<keyword evidence="10" id="KW-1185">Reference proteome</keyword>
<keyword evidence="2 7" id="KW-0479">Metal-binding</keyword>
<dbReference type="HOGENOM" id="CLU_025885_0_1_0"/>
<dbReference type="GO" id="GO:0003906">
    <property type="term" value="F:DNA-(apurinic or apyrimidinic site) endonuclease activity"/>
    <property type="evidence" value="ECO:0007669"/>
    <property type="project" value="TreeGrafter"/>
</dbReference>
<dbReference type="EMBL" id="CP002351">
    <property type="protein sequence ID" value="AEH51862.1"/>
    <property type="molecule type" value="Genomic_DNA"/>
</dbReference>
<dbReference type="CDD" id="cd00019">
    <property type="entry name" value="AP2Ec"/>
    <property type="match status" value="1"/>
</dbReference>
<dbReference type="InterPro" id="IPR013022">
    <property type="entry name" value="Xyl_isomerase-like_TIM-brl"/>
</dbReference>
<dbReference type="FunFam" id="3.20.20.150:FF:000001">
    <property type="entry name" value="Probable endonuclease 4"/>
    <property type="match status" value="1"/>
</dbReference>
<keyword evidence="3 7" id="KW-0227">DNA damage</keyword>
<feature type="binding site" evidence="7">
    <location>
        <position position="144"/>
    </location>
    <ligand>
        <name>Zn(2+)</name>
        <dbReference type="ChEBI" id="CHEBI:29105"/>
        <label>2</label>
    </ligand>
</feature>
<comment type="cofactor">
    <cofactor evidence="7">
        <name>Zn(2+)</name>
        <dbReference type="ChEBI" id="CHEBI:29105"/>
    </cofactor>
    <text evidence="7">Binds 3 Zn(2+) ions.</text>
</comment>
<evidence type="ECO:0000256" key="4">
    <source>
        <dbReference type="ARBA" id="ARBA00022801"/>
    </source>
</evidence>
<dbReference type="InterPro" id="IPR018246">
    <property type="entry name" value="AP_endonuc_F2_Zn_BS"/>
</dbReference>
<feature type="binding site" evidence="7">
    <location>
        <position position="181"/>
    </location>
    <ligand>
        <name>Zn(2+)</name>
        <dbReference type="ChEBI" id="CHEBI:29105"/>
        <label>3</label>
    </ligand>
</feature>
<evidence type="ECO:0000256" key="5">
    <source>
        <dbReference type="ARBA" id="ARBA00022833"/>
    </source>
</evidence>
<evidence type="ECO:0000259" key="8">
    <source>
        <dbReference type="Pfam" id="PF01261"/>
    </source>
</evidence>
<feature type="binding site" evidence="7">
    <location>
        <position position="228"/>
    </location>
    <ligand>
        <name>Zn(2+)</name>
        <dbReference type="ChEBI" id="CHEBI:29105"/>
        <label>3</label>
    </ligand>
</feature>
<comment type="function">
    <text evidence="7">Endonuclease IV plays a role in DNA repair. It cleaves phosphodiester bonds at apurinic or apyrimidinic (AP) sites, generating a 3'-hydroxyl group and a 5'-terminal sugar phosphate.</text>
</comment>
<comment type="similarity">
    <text evidence="1 7">Belongs to the AP endonuclease 2 family.</text>
</comment>
<dbReference type="GO" id="GO:0003677">
    <property type="term" value="F:DNA binding"/>
    <property type="evidence" value="ECO:0007669"/>
    <property type="project" value="InterPro"/>
</dbReference>
<dbReference type="InterPro" id="IPR001719">
    <property type="entry name" value="AP_endonuc_2"/>
</dbReference>
<keyword evidence="4 7" id="KW-0378">Hydrolase</keyword>
<evidence type="ECO:0000256" key="6">
    <source>
        <dbReference type="ARBA" id="ARBA00023204"/>
    </source>
</evidence>
<proteinExistence type="inferred from homology"/>
<dbReference type="NCBIfam" id="TIGR00587">
    <property type="entry name" value="nfo"/>
    <property type="match status" value="1"/>
</dbReference>
<dbReference type="Pfam" id="PF01261">
    <property type="entry name" value="AP_endonuc_2"/>
    <property type="match status" value="1"/>
</dbReference>
<name>F7YW90_9THEM</name>
<keyword evidence="6 7" id="KW-0234">DNA repair</keyword>
<dbReference type="GO" id="GO:0008081">
    <property type="term" value="F:phosphoric diester hydrolase activity"/>
    <property type="evidence" value="ECO:0007669"/>
    <property type="project" value="TreeGrafter"/>
</dbReference>
<feature type="binding site" evidence="7">
    <location>
        <position position="230"/>
    </location>
    <ligand>
        <name>Zn(2+)</name>
        <dbReference type="ChEBI" id="CHEBI:29105"/>
        <label>3</label>
    </ligand>
</feature>
<keyword evidence="7" id="KW-0540">Nuclease</keyword>
<dbReference type="SUPFAM" id="SSF51658">
    <property type="entry name" value="Xylose isomerase-like"/>
    <property type="match status" value="1"/>
</dbReference>
<evidence type="ECO:0000256" key="3">
    <source>
        <dbReference type="ARBA" id="ARBA00022763"/>
    </source>
</evidence>
<keyword evidence="7 9" id="KW-0255">Endonuclease</keyword>
<dbReference type="GO" id="GO:0008833">
    <property type="term" value="F:deoxyribonuclease IV (phage-T4-induced) activity"/>
    <property type="evidence" value="ECO:0007669"/>
    <property type="project" value="UniProtKB-UniRule"/>
</dbReference>
<protein>
    <recommendedName>
        <fullName evidence="7">Probable endonuclease 4</fullName>
        <ecNumber evidence="7">3.1.21.2</ecNumber>
    </recommendedName>
    <alternativeName>
        <fullName evidence="7">Endodeoxyribonuclease IV</fullName>
    </alternativeName>
    <alternativeName>
        <fullName evidence="7">Endonuclease IV</fullName>
    </alternativeName>
</protein>
<dbReference type="PROSITE" id="PS00731">
    <property type="entry name" value="AP_NUCLEASE_F2_3"/>
    <property type="match status" value="1"/>
</dbReference>
<evidence type="ECO:0000256" key="7">
    <source>
        <dbReference type="HAMAP-Rule" id="MF_00152"/>
    </source>
</evidence>
<evidence type="ECO:0000313" key="10">
    <source>
        <dbReference type="Proteomes" id="UP000006804"/>
    </source>
</evidence>
<sequence>MVKVGAHMPIALGFEKVPKLTVEVGGNAFQIFPHSPRTWTAKIPDKKVCNQFKAEMEKYGISFDAAFCHTGYLINLASPREDVWKKSVELFILEGKICQALGIKYLNVHPGSHLGFGIEVGIDNIVKALDLFLQQVKDVFVLLENTSPKGGNIGYNFSQMKSILSKVSDPSRIMLTYDTCHGFDSGYDITNKDGVRKLLDEIDKEVGFWRVKMIHLNDSKAPLGKPMDRHENIGKGTIGIDGFKCFLSFEEIRAIPLILETPQEEDMYRKEIALIKSLVGEMQA</sequence>
<organism evidence="9 10">
    <name type="scientific">Pseudothermotoga thermarum DSM 5069</name>
    <dbReference type="NCBI Taxonomy" id="688269"/>
    <lineage>
        <taxon>Bacteria</taxon>
        <taxon>Thermotogati</taxon>
        <taxon>Thermotogota</taxon>
        <taxon>Thermotogae</taxon>
        <taxon>Thermotogales</taxon>
        <taxon>Thermotogaceae</taxon>
        <taxon>Pseudothermotoga</taxon>
    </lineage>
</organism>
<dbReference type="GO" id="GO:0008270">
    <property type="term" value="F:zinc ion binding"/>
    <property type="evidence" value="ECO:0007669"/>
    <property type="project" value="UniProtKB-UniRule"/>
</dbReference>
<evidence type="ECO:0000256" key="1">
    <source>
        <dbReference type="ARBA" id="ARBA00005340"/>
    </source>
</evidence>
<keyword evidence="5 7" id="KW-0862">Zinc</keyword>
<dbReference type="Proteomes" id="UP000006804">
    <property type="component" value="Chromosome"/>
</dbReference>
<feature type="binding site" evidence="7">
    <location>
        <position position="260"/>
    </location>
    <ligand>
        <name>Zn(2+)</name>
        <dbReference type="ChEBI" id="CHEBI:29105"/>
        <label>2</label>
    </ligand>
</feature>
<evidence type="ECO:0000256" key="2">
    <source>
        <dbReference type="ARBA" id="ARBA00022723"/>
    </source>
</evidence>
<dbReference type="PROSITE" id="PS51432">
    <property type="entry name" value="AP_NUCLEASE_F2_4"/>
    <property type="match status" value="1"/>
</dbReference>
<dbReference type="PATRIC" id="fig|688269.3.peg.1874"/>
<dbReference type="Gene3D" id="3.20.20.150">
    <property type="entry name" value="Divalent-metal-dependent TIM barrel enzymes"/>
    <property type="match status" value="1"/>
</dbReference>
<evidence type="ECO:0000313" key="9">
    <source>
        <dbReference type="EMBL" id="AEH51862.1"/>
    </source>
</evidence>
<dbReference type="AlphaFoldDB" id="F7YW90"/>
<dbReference type="OrthoDB" id="9805666at2"/>
<comment type="catalytic activity">
    <reaction evidence="7">
        <text>Endonucleolytic cleavage to 5'-phosphooligonucleotide end-products.</text>
        <dbReference type="EC" id="3.1.21.2"/>
    </reaction>
</comment>
<feature type="binding site" evidence="7">
    <location>
        <position position="178"/>
    </location>
    <ligand>
        <name>Zn(2+)</name>
        <dbReference type="ChEBI" id="CHEBI:29105"/>
        <label>2</label>
    </ligand>
</feature>
<accession>F7YW90</accession>
<dbReference type="STRING" id="688269.Theth_1820"/>
<dbReference type="PANTHER" id="PTHR21445:SF0">
    <property type="entry name" value="APURINIC-APYRIMIDINIC ENDONUCLEASE"/>
    <property type="match status" value="1"/>
</dbReference>
<dbReference type="KEGG" id="tta:Theth_1820"/>